<evidence type="ECO:0000313" key="3">
    <source>
        <dbReference type="Proteomes" id="UP000765509"/>
    </source>
</evidence>
<organism evidence="2 3">
    <name type="scientific">Austropuccinia psidii MF-1</name>
    <dbReference type="NCBI Taxonomy" id="1389203"/>
    <lineage>
        <taxon>Eukaryota</taxon>
        <taxon>Fungi</taxon>
        <taxon>Dikarya</taxon>
        <taxon>Basidiomycota</taxon>
        <taxon>Pucciniomycotina</taxon>
        <taxon>Pucciniomycetes</taxon>
        <taxon>Pucciniales</taxon>
        <taxon>Sphaerophragmiaceae</taxon>
        <taxon>Austropuccinia</taxon>
    </lineage>
</organism>
<feature type="signal peptide" evidence="1">
    <location>
        <begin position="1"/>
        <end position="18"/>
    </location>
</feature>
<feature type="chain" id="PRO_5040368078" description="Secreted protein" evidence="1">
    <location>
        <begin position="19"/>
        <end position="127"/>
    </location>
</feature>
<protein>
    <recommendedName>
        <fullName evidence="4">Secreted protein</fullName>
    </recommendedName>
</protein>
<keyword evidence="1" id="KW-0732">Signal</keyword>
<keyword evidence="3" id="KW-1185">Reference proteome</keyword>
<name>A0A9Q3Q0C9_9BASI</name>
<dbReference type="Proteomes" id="UP000765509">
    <property type="component" value="Unassembled WGS sequence"/>
</dbReference>
<reference evidence="2" key="1">
    <citation type="submission" date="2021-03" db="EMBL/GenBank/DDBJ databases">
        <title>Draft genome sequence of rust myrtle Austropuccinia psidii MF-1, a brazilian biotype.</title>
        <authorList>
            <person name="Quecine M.C."/>
            <person name="Pachon D.M.R."/>
            <person name="Bonatelli M.L."/>
            <person name="Correr F.H."/>
            <person name="Franceschini L.M."/>
            <person name="Leite T.F."/>
            <person name="Margarido G.R.A."/>
            <person name="Almeida C.A."/>
            <person name="Ferrarezi J.A."/>
            <person name="Labate C.A."/>
        </authorList>
    </citation>
    <scope>NUCLEOTIDE SEQUENCE</scope>
    <source>
        <strain evidence="2">MF-1</strain>
    </source>
</reference>
<comment type="caution">
    <text evidence="2">The sequence shown here is derived from an EMBL/GenBank/DDBJ whole genome shotgun (WGS) entry which is preliminary data.</text>
</comment>
<evidence type="ECO:0000313" key="2">
    <source>
        <dbReference type="EMBL" id="MBW0580758.1"/>
    </source>
</evidence>
<dbReference type="AlphaFoldDB" id="A0A9Q3Q0C9"/>
<accession>A0A9Q3Q0C9</accession>
<proteinExistence type="predicted"/>
<gene>
    <name evidence="2" type="ORF">O181_120473</name>
</gene>
<dbReference type="EMBL" id="AVOT02108315">
    <property type="protein sequence ID" value="MBW0580758.1"/>
    <property type="molecule type" value="Genomic_DNA"/>
</dbReference>
<sequence length="127" mass="13680">MPPTLLTILTLAVPSRHASEAPYHPYARGVPSRHASNATYHPYAHILPARHADNAACSALSTYLRHCLPSLCSQCPANMPPMPLTILNLAVTSRHASNAAYHPYAHIVPSQHASDAAYHPYACIVPA</sequence>
<evidence type="ECO:0000256" key="1">
    <source>
        <dbReference type="SAM" id="SignalP"/>
    </source>
</evidence>
<evidence type="ECO:0008006" key="4">
    <source>
        <dbReference type="Google" id="ProtNLM"/>
    </source>
</evidence>